<organism evidence="20 21">
    <name type="scientific">Aedoeadaptatus coxii</name>
    <dbReference type="NCBI Taxonomy" id="755172"/>
    <lineage>
        <taxon>Bacteria</taxon>
        <taxon>Bacillati</taxon>
        <taxon>Bacillota</taxon>
        <taxon>Tissierellia</taxon>
        <taxon>Tissierellales</taxon>
        <taxon>Peptoniphilaceae</taxon>
        <taxon>Aedoeadaptatus</taxon>
    </lineage>
</organism>
<keyword evidence="21" id="KW-1185">Reference proteome</keyword>
<feature type="domain" description="TRNA-binding" evidence="17">
    <location>
        <begin position="39"/>
        <end position="153"/>
    </location>
</feature>
<evidence type="ECO:0000256" key="6">
    <source>
        <dbReference type="ARBA" id="ARBA00022598"/>
    </source>
</evidence>
<feature type="binding site" evidence="15">
    <location>
        <position position="461"/>
    </location>
    <ligand>
        <name>Mg(2+)</name>
        <dbReference type="ChEBI" id="CHEBI:18420"/>
        <note>shared with alpha subunit</note>
    </ligand>
</feature>
<evidence type="ECO:0000256" key="9">
    <source>
        <dbReference type="ARBA" id="ARBA00022840"/>
    </source>
</evidence>
<dbReference type="PROSITE" id="PS50886">
    <property type="entry name" value="TRBD"/>
    <property type="match status" value="1"/>
</dbReference>
<evidence type="ECO:0000256" key="7">
    <source>
        <dbReference type="ARBA" id="ARBA00022723"/>
    </source>
</evidence>
<evidence type="ECO:0000256" key="15">
    <source>
        <dbReference type="HAMAP-Rule" id="MF_00283"/>
    </source>
</evidence>
<comment type="similarity">
    <text evidence="2 15">Belongs to the phenylalanyl-tRNA synthetase beta subunit family. Type 1 subfamily.</text>
</comment>
<evidence type="ECO:0000256" key="14">
    <source>
        <dbReference type="ARBA" id="ARBA00049255"/>
    </source>
</evidence>
<dbReference type="OrthoDB" id="9805455at2"/>
<dbReference type="STRING" id="755172.HMPREF1863_01246"/>
<dbReference type="PANTHER" id="PTHR10947:SF0">
    <property type="entry name" value="PHENYLALANINE--TRNA LIGASE BETA SUBUNIT"/>
    <property type="match status" value="1"/>
</dbReference>
<dbReference type="Gene3D" id="3.30.70.380">
    <property type="entry name" value="Ferrodoxin-fold anticodon-binding domain"/>
    <property type="match status" value="1"/>
</dbReference>
<evidence type="ECO:0000256" key="1">
    <source>
        <dbReference type="ARBA" id="ARBA00004496"/>
    </source>
</evidence>
<feature type="binding site" evidence="15">
    <location>
        <position position="467"/>
    </location>
    <ligand>
        <name>Mg(2+)</name>
        <dbReference type="ChEBI" id="CHEBI:18420"/>
        <note>shared with alpha subunit</note>
    </ligand>
</feature>
<dbReference type="FunFam" id="2.40.50.140:FF:000045">
    <property type="entry name" value="Phenylalanine--tRNA ligase beta subunit"/>
    <property type="match status" value="1"/>
</dbReference>
<dbReference type="SUPFAM" id="SSF56037">
    <property type="entry name" value="PheT/TilS domain"/>
    <property type="match status" value="1"/>
</dbReference>
<dbReference type="InterPro" id="IPR041616">
    <property type="entry name" value="PheRS_beta_core"/>
</dbReference>
<dbReference type="CDD" id="cd00769">
    <property type="entry name" value="PheRS_beta_core"/>
    <property type="match status" value="1"/>
</dbReference>
<dbReference type="NCBIfam" id="TIGR00472">
    <property type="entry name" value="pheT_bact"/>
    <property type="match status" value="1"/>
</dbReference>
<dbReference type="InterPro" id="IPR005146">
    <property type="entry name" value="B3/B4_tRNA-bd"/>
</dbReference>
<dbReference type="GO" id="GO:0005524">
    <property type="term" value="F:ATP binding"/>
    <property type="evidence" value="ECO:0007669"/>
    <property type="project" value="UniProtKB-UniRule"/>
</dbReference>
<evidence type="ECO:0000259" key="17">
    <source>
        <dbReference type="PROSITE" id="PS50886"/>
    </source>
</evidence>
<dbReference type="Pfam" id="PF03147">
    <property type="entry name" value="FDX-ACB"/>
    <property type="match status" value="1"/>
</dbReference>
<dbReference type="Proteomes" id="UP000070442">
    <property type="component" value="Unassembled WGS sequence"/>
</dbReference>
<dbReference type="Pfam" id="PF01588">
    <property type="entry name" value="tRNA_bind"/>
    <property type="match status" value="1"/>
</dbReference>
<dbReference type="SMART" id="SM00873">
    <property type="entry name" value="B3_4"/>
    <property type="match status" value="1"/>
</dbReference>
<dbReference type="EMBL" id="LSDG01000039">
    <property type="protein sequence ID" value="KXB65775.1"/>
    <property type="molecule type" value="Genomic_DNA"/>
</dbReference>
<dbReference type="InterPro" id="IPR012340">
    <property type="entry name" value="NA-bd_OB-fold"/>
</dbReference>
<accession>A0A134ADN3</accession>
<evidence type="ECO:0000256" key="10">
    <source>
        <dbReference type="ARBA" id="ARBA00022842"/>
    </source>
</evidence>
<dbReference type="GO" id="GO:0004826">
    <property type="term" value="F:phenylalanine-tRNA ligase activity"/>
    <property type="evidence" value="ECO:0007669"/>
    <property type="project" value="UniProtKB-UniRule"/>
</dbReference>
<dbReference type="SUPFAM" id="SSF46955">
    <property type="entry name" value="Putative DNA-binding domain"/>
    <property type="match status" value="1"/>
</dbReference>
<dbReference type="FunFam" id="3.50.40.10:FF:000001">
    <property type="entry name" value="Phenylalanine--tRNA ligase beta subunit"/>
    <property type="match status" value="1"/>
</dbReference>
<proteinExistence type="inferred from homology"/>
<evidence type="ECO:0000259" key="18">
    <source>
        <dbReference type="PROSITE" id="PS51447"/>
    </source>
</evidence>
<dbReference type="InterPro" id="IPR002547">
    <property type="entry name" value="tRNA-bd_dom"/>
</dbReference>
<comment type="caution">
    <text evidence="20">The sequence shown here is derived from an EMBL/GenBank/DDBJ whole genome shotgun (WGS) entry which is preliminary data.</text>
</comment>
<sequence>MLLPKSWLEKYVTLNGDTRAIADEITATGNHVESILLRSKDLSGIVVGKILEIKPHPNADKLVVCQIDVGGEVKQILTAAKNVFEGALVPVALDGAKLAGGMEIHNTEMRGLPSLGMMCSLEEVGMDTSVIPKSARDGIHILESDVAPGTDYLKLLELDKEVIELEITPNRPDCLSIRGMAVETAASTGSKLSMKDPIVEETSDVSMSDKFNGLHVETEFAPRFYLRMLTDVKVAPSPQWLQNDLMASGVRPINNIVDLTNYVMLEYGQPLHAYDLDSLKGPELHVRLAKDGETMTTLDEVERTLTADDIVICDESGIVGLAGVMGGAISGVSEGTHTVVLEGANFEAGHIRKTSKRLGLRSEASTRFEKGLDPNMAQKAVDRVCELAVEIGAAKVAKGSMDHYPEELKPWTIDASVKRINGLLGTSISGDDMVRILESLLIETTLDGDTLHATIPTMRGDLHIWEDLAEEVGRIYGFGNITPLPLKGTLTRGGKSLYRQVEKKAQDVLLAAGYNEFMTYSFMGPSAFDRIRLPEDDPLRRAIKISNPLGEEYSIMRTTLLPNMLDIFVKNMSYKNPSAYGFEFGNVFAVDTDDEGLPKEFMKLAIGFYGEEDFYYLKKTVETVLTRLGIDGLRFVQVQDFPLFHKGRQAEVYIHDECIGIFGCIHPKAQDDLGLKQEVYLAELDFTKIVDYAKDNVTYKPIARFPSMERDLAFVVDKKLPAQDLLDYVEANGGEFLESVEVFDVYFGKGIEDGKKSIALKLAFRHKERTLKEKEIVPTVDSLIEGIETKFQGQLRSK</sequence>
<keyword evidence="5 16" id="KW-0820">tRNA-binding</keyword>
<dbReference type="SMART" id="SM00874">
    <property type="entry name" value="B5"/>
    <property type="match status" value="1"/>
</dbReference>
<dbReference type="GO" id="GO:0009328">
    <property type="term" value="C:phenylalanine-tRNA ligase complex"/>
    <property type="evidence" value="ECO:0007669"/>
    <property type="project" value="TreeGrafter"/>
</dbReference>
<dbReference type="InterPro" id="IPR009061">
    <property type="entry name" value="DNA-bd_dom_put_sf"/>
</dbReference>
<keyword evidence="4 15" id="KW-0963">Cytoplasm</keyword>
<evidence type="ECO:0000256" key="4">
    <source>
        <dbReference type="ARBA" id="ARBA00022490"/>
    </source>
</evidence>
<dbReference type="InterPro" id="IPR045864">
    <property type="entry name" value="aa-tRNA-synth_II/BPL/LPL"/>
</dbReference>
<keyword evidence="12 15" id="KW-0648">Protein biosynthesis</keyword>
<comment type="catalytic activity">
    <reaction evidence="14 15">
        <text>tRNA(Phe) + L-phenylalanine + ATP = L-phenylalanyl-tRNA(Phe) + AMP + diphosphate + H(+)</text>
        <dbReference type="Rhea" id="RHEA:19413"/>
        <dbReference type="Rhea" id="RHEA-COMP:9668"/>
        <dbReference type="Rhea" id="RHEA-COMP:9699"/>
        <dbReference type="ChEBI" id="CHEBI:15378"/>
        <dbReference type="ChEBI" id="CHEBI:30616"/>
        <dbReference type="ChEBI" id="CHEBI:33019"/>
        <dbReference type="ChEBI" id="CHEBI:58095"/>
        <dbReference type="ChEBI" id="CHEBI:78442"/>
        <dbReference type="ChEBI" id="CHEBI:78531"/>
        <dbReference type="ChEBI" id="CHEBI:456215"/>
        <dbReference type="EC" id="6.1.1.20"/>
    </reaction>
</comment>
<dbReference type="AlphaFoldDB" id="A0A134ADN3"/>
<dbReference type="HAMAP" id="MF_00283">
    <property type="entry name" value="Phe_tRNA_synth_beta1"/>
    <property type="match status" value="1"/>
</dbReference>
<keyword evidence="8 15" id="KW-0547">Nucleotide-binding</keyword>
<dbReference type="SUPFAM" id="SSF50249">
    <property type="entry name" value="Nucleic acid-binding proteins"/>
    <property type="match status" value="1"/>
</dbReference>
<evidence type="ECO:0000259" key="19">
    <source>
        <dbReference type="PROSITE" id="PS51483"/>
    </source>
</evidence>
<evidence type="ECO:0000256" key="5">
    <source>
        <dbReference type="ARBA" id="ARBA00022555"/>
    </source>
</evidence>
<reference evidence="21" key="1">
    <citation type="submission" date="2016-01" db="EMBL/GenBank/DDBJ databases">
        <authorList>
            <person name="Mitreva M."/>
            <person name="Pepin K.H."/>
            <person name="Mihindukulasuriya K.A."/>
            <person name="Fulton R."/>
            <person name="Fronick C."/>
            <person name="O'Laughlin M."/>
            <person name="Miner T."/>
            <person name="Herter B."/>
            <person name="Rosa B.A."/>
            <person name="Cordes M."/>
            <person name="Tomlinson C."/>
            <person name="Wollam A."/>
            <person name="Palsikar V.B."/>
            <person name="Mardis E.R."/>
            <person name="Wilson R.K."/>
        </authorList>
    </citation>
    <scope>NUCLEOTIDE SEQUENCE [LARGE SCALE GENOMIC DNA]</scope>
    <source>
        <strain evidence="21">DNF00729</strain>
    </source>
</reference>
<evidence type="ECO:0000256" key="16">
    <source>
        <dbReference type="PROSITE-ProRule" id="PRU00209"/>
    </source>
</evidence>
<evidence type="ECO:0000313" key="21">
    <source>
        <dbReference type="Proteomes" id="UP000070442"/>
    </source>
</evidence>
<dbReference type="FunFam" id="3.30.70.380:FF:000001">
    <property type="entry name" value="Phenylalanine--tRNA ligase beta subunit"/>
    <property type="match status" value="1"/>
</dbReference>
<evidence type="ECO:0000313" key="20">
    <source>
        <dbReference type="EMBL" id="KXB65775.1"/>
    </source>
</evidence>
<feature type="binding site" evidence="15">
    <location>
        <position position="471"/>
    </location>
    <ligand>
        <name>Mg(2+)</name>
        <dbReference type="ChEBI" id="CHEBI:18420"/>
        <note>shared with alpha subunit</note>
    </ligand>
</feature>
<dbReference type="PATRIC" id="fig|755172.3.peg.1211"/>
<comment type="subcellular location">
    <subcellularLocation>
        <location evidence="1 15">Cytoplasm</location>
    </subcellularLocation>
</comment>
<keyword evidence="13 15" id="KW-0030">Aminoacyl-tRNA synthetase</keyword>
<dbReference type="InterPro" id="IPR020825">
    <property type="entry name" value="Phe-tRNA_synthase-like_B3/B4"/>
</dbReference>
<dbReference type="SUPFAM" id="SSF55681">
    <property type="entry name" value="Class II aaRS and biotin synthetases"/>
    <property type="match status" value="1"/>
</dbReference>
<dbReference type="Gene3D" id="3.50.40.10">
    <property type="entry name" value="Phenylalanyl-trna Synthetase, Chain B, domain 3"/>
    <property type="match status" value="1"/>
</dbReference>
<dbReference type="InterPro" id="IPR005121">
    <property type="entry name" value="Fdx_antiC-bd"/>
</dbReference>
<feature type="domain" description="FDX-ACB" evidence="18">
    <location>
        <begin position="703"/>
        <end position="796"/>
    </location>
</feature>
<evidence type="ECO:0000256" key="3">
    <source>
        <dbReference type="ARBA" id="ARBA00011209"/>
    </source>
</evidence>
<dbReference type="SUPFAM" id="SSF54991">
    <property type="entry name" value="Anticodon-binding domain of PheRS"/>
    <property type="match status" value="1"/>
</dbReference>
<keyword evidence="10 15" id="KW-0460">Magnesium</keyword>
<keyword evidence="6 15" id="KW-0436">Ligase</keyword>
<dbReference type="GO" id="GO:0006432">
    <property type="term" value="P:phenylalanyl-tRNA aminoacylation"/>
    <property type="evidence" value="ECO:0007669"/>
    <property type="project" value="UniProtKB-UniRule"/>
</dbReference>
<keyword evidence="11 16" id="KW-0694">RNA-binding</keyword>
<dbReference type="Gene3D" id="2.40.50.140">
    <property type="entry name" value="Nucleic acid-binding proteins"/>
    <property type="match status" value="1"/>
</dbReference>
<dbReference type="CDD" id="cd02796">
    <property type="entry name" value="tRNA_bind_bactPheRS"/>
    <property type="match status" value="1"/>
</dbReference>
<evidence type="ECO:0000256" key="8">
    <source>
        <dbReference type="ARBA" id="ARBA00022741"/>
    </source>
</evidence>
<dbReference type="PANTHER" id="PTHR10947">
    <property type="entry name" value="PHENYLALANYL-TRNA SYNTHETASE BETA CHAIN AND LEUCINE-RICH REPEAT-CONTAINING PROTEIN 47"/>
    <property type="match status" value="1"/>
</dbReference>
<keyword evidence="9 15" id="KW-0067">ATP-binding</keyword>
<dbReference type="Pfam" id="PF03484">
    <property type="entry name" value="B5"/>
    <property type="match status" value="1"/>
</dbReference>
<evidence type="ECO:0000256" key="13">
    <source>
        <dbReference type="ARBA" id="ARBA00023146"/>
    </source>
</evidence>
<dbReference type="PROSITE" id="PS51483">
    <property type="entry name" value="B5"/>
    <property type="match status" value="1"/>
</dbReference>
<evidence type="ECO:0000256" key="12">
    <source>
        <dbReference type="ARBA" id="ARBA00022917"/>
    </source>
</evidence>
<dbReference type="RefSeq" id="WP_068368430.1">
    <property type="nucleotide sequence ID" value="NZ_CAMQER010000040.1"/>
</dbReference>
<dbReference type="InterPro" id="IPR004532">
    <property type="entry name" value="Phe-tRNA-ligase_IIc_bsu_bact"/>
</dbReference>
<dbReference type="GO" id="GO:0000287">
    <property type="term" value="F:magnesium ion binding"/>
    <property type="evidence" value="ECO:0007669"/>
    <property type="project" value="UniProtKB-UniRule"/>
</dbReference>
<dbReference type="GO" id="GO:0140096">
    <property type="term" value="F:catalytic activity, acting on a protein"/>
    <property type="evidence" value="ECO:0007669"/>
    <property type="project" value="UniProtKB-ARBA"/>
</dbReference>
<dbReference type="GO" id="GO:0016740">
    <property type="term" value="F:transferase activity"/>
    <property type="evidence" value="ECO:0007669"/>
    <property type="project" value="UniProtKB-ARBA"/>
</dbReference>
<evidence type="ECO:0000256" key="11">
    <source>
        <dbReference type="ARBA" id="ARBA00022884"/>
    </source>
</evidence>
<evidence type="ECO:0000256" key="2">
    <source>
        <dbReference type="ARBA" id="ARBA00008653"/>
    </source>
</evidence>
<name>A0A134ADN3_9FIRM</name>
<dbReference type="EC" id="6.1.1.20" evidence="15"/>
<dbReference type="InterPro" id="IPR045060">
    <property type="entry name" value="Phe-tRNA-ligase_IIc_bsu"/>
</dbReference>
<dbReference type="PROSITE" id="PS51447">
    <property type="entry name" value="FDX_ACB"/>
    <property type="match status" value="1"/>
</dbReference>
<dbReference type="Gene3D" id="3.30.56.10">
    <property type="match status" value="2"/>
</dbReference>
<dbReference type="InterPro" id="IPR005147">
    <property type="entry name" value="tRNA_synthase_B5-dom"/>
</dbReference>
<keyword evidence="7 15" id="KW-0479">Metal-binding</keyword>
<dbReference type="InterPro" id="IPR036690">
    <property type="entry name" value="Fdx_antiC-bd_sf"/>
</dbReference>
<dbReference type="InterPro" id="IPR033714">
    <property type="entry name" value="tRNA_bind_bactPheRS"/>
</dbReference>
<protein>
    <recommendedName>
        <fullName evidence="15">Phenylalanine--tRNA ligase beta subunit</fullName>
        <ecNumber evidence="15">6.1.1.20</ecNumber>
    </recommendedName>
    <alternativeName>
        <fullName evidence="15">Phenylalanyl-tRNA synthetase beta subunit</fullName>
        <shortName evidence="15">PheRS</shortName>
    </alternativeName>
</protein>
<comment type="subunit">
    <text evidence="3 15">Tetramer of two alpha and two beta subunits.</text>
</comment>
<gene>
    <name evidence="15" type="primary">pheT</name>
    <name evidence="20" type="ORF">HMPREF1863_01246</name>
</gene>
<dbReference type="GO" id="GO:0000049">
    <property type="term" value="F:tRNA binding"/>
    <property type="evidence" value="ECO:0007669"/>
    <property type="project" value="UniProtKB-UniRule"/>
</dbReference>
<feature type="binding site" evidence="15">
    <location>
        <position position="470"/>
    </location>
    <ligand>
        <name>Mg(2+)</name>
        <dbReference type="ChEBI" id="CHEBI:18420"/>
        <note>shared with alpha subunit</note>
    </ligand>
</feature>
<comment type="cofactor">
    <cofactor evidence="15">
        <name>Mg(2+)</name>
        <dbReference type="ChEBI" id="CHEBI:18420"/>
    </cofactor>
    <text evidence="15">Binds 2 magnesium ions per tetramer.</text>
</comment>
<dbReference type="Pfam" id="PF03483">
    <property type="entry name" value="B3_4"/>
    <property type="match status" value="1"/>
</dbReference>
<dbReference type="Pfam" id="PF17759">
    <property type="entry name" value="tRNA_synthFbeta"/>
    <property type="match status" value="1"/>
</dbReference>
<dbReference type="Gene3D" id="3.30.930.10">
    <property type="entry name" value="Bira Bifunctional Protein, Domain 2"/>
    <property type="match status" value="1"/>
</dbReference>
<dbReference type="SMART" id="SM00896">
    <property type="entry name" value="FDX-ACB"/>
    <property type="match status" value="1"/>
</dbReference>
<feature type="domain" description="B5" evidence="19">
    <location>
        <begin position="408"/>
        <end position="483"/>
    </location>
</feature>